<reference evidence="1" key="1">
    <citation type="submission" date="2020-05" db="EMBL/GenBank/DDBJ databases">
        <authorList>
            <person name="Chiriac C."/>
            <person name="Salcher M."/>
            <person name="Ghai R."/>
            <person name="Kavagutti S V."/>
        </authorList>
    </citation>
    <scope>NUCLEOTIDE SEQUENCE</scope>
</reference>
<name>A0A6J6M7E0_9ZZZZ</name>
<dbReference type="EMBL" id="CAEZWS010000046">
    <property type="protein sequence ID" value="CAB4668423.1"/>
    <property type="molecule type" value="Genomic_DNA"/>
</dbReference>
<dbReference type="AlphaFoldDB" id="A0A6J6M7E0"/>
<sequence length="29" mass="2973">MPNLVAIFTKSVRGVSAVTLSPTPSEIAS</sequence>
<organism evidence="1">
    <name type="scientific">freshwater metagenome</name>
    <dbReference type="NCBI Taxonomy" id="449393"/>
    <lineage>
        <taxon>unclassified sequences</taxon>
        <taxon>metagenomes</taxon>
        <taxon>ecological metagenomes</taxon>
    </lineage>
</organism>
<gene>
    <name evidence="1" type="ORF">UFOPK2288_00892</name>
</gene>
<accession>A0A6J6M7E0</accession>
<proteinExistence type="predicted"/>
<protein>
    <submittedName>
        <fullName evidence="1">Unannotated protein</fullName>
    </submittedName>
</protein>
<evidence type="ECO:0000313" key="1">
    <source>
        <dbReference type="EMBL" id="CAB4668423.1"/>
    </source>
</evidence>